<dbReference type="InterPro" id="IPR054713">
    <property type="entry name" value="GMIP/FCHO2-like_FCH"/>
</dbReference>
<feature type="region of interest" description="Disordered" evidence="8">
    <location>
        <begin position="1084"/>
        <end position="1183"/>
    </location>
</feature>
<protein>
    <submittedName>
        <fullName evidence="12">GEM interacting protein</fullName>
    </submittedName>
</protein>
<evidence type="ECO:0000256" key="1">
    <source>
        <dbReference type="ARBA" id="ARBA00022468"/>
    </source>
</evidence>
<feature type="compositionally biased region" description="Polar residues" evidence="8">
    <location>
        <begin position="1112"/>
        <end position="1130"/>
    </location>
</feature>
<dbReference type="SUPFAM" id="SSF57889">
    <property type="entry name" value="Cysteine-rich domain"/>
    <property type="match status" value="1"/>
</dbReference>
<dbReference type="GeneTree" id="ENSGT00950000183110"/>
<dbReference type="Gene3D" id="1.10.555.10">
    <property type="entry name" value="Rho GTPase activation protein"/>
    <property type="match status" value="1"/>
</dbReference>
<dbReference type="SUPFAM" id="SSF48350">
    <property type="entry name" value="GTPase activation domain, GAP"/>
    <property type="match status" value="1"/>
</dbReference>
<evidence type="ECO:0000259" key="9">
    <source>
        <dbReference type="PROSITE" id="PS50081"/>
    </source>
</evidence>
<dbReference type="Pfam" id="PF00620">
    <property type="entry name" value="RhoGAP"/>
    <property type="match status" value="1"/>
</dbReference>
<evidence type="ECO:0000256" key="2">
    <source>
        <dbReference type="ARBA" id="ARBA00022723"/>
    </source>
</evidence>
<evidence type="ECO:0000259" key="11">
    <source>
        <dbReference type="PROSITE" id="PS51741"/>
    </source>
</evidence>
<dbReference type="GO" id="GO:0005829">
    <property type="term" value="C:cytosol"/>
    <property type="evidence" value="ECO:0007669"/>
    <property type="project" value="Ensembl"/>
</dbReference>
<feature type="coiled-coil region" evidence="7">
    <location>
        <begin position="386"/>
        <end position="459"/>
    </location>
</feature>
<dbReference type="PANTHER" id="PTHR15228">
    <property type="entry name" value="SPERMATHECAL PHYSIOLOGY VARIANT"/>
    <property type="match status" value="1"/>
</dbReference>
<feature type="domain" description="Phorbol-ester/DAG-type" evidence="9">
    <location>
        <begin position="674"/>
        <end position="718"/>
    </location>
</feature>
<feature type="compositionally biased region" description="Polar residues" evidence="8">
    <location>
        <begin position="944"/>
        <end position="954"/>
    </location>
</feature>
<feature type="domain" description="F-BAR" evidence="11">
    <location>
        <begin position="256"/>
        <end position="526"/>
    </location>
</feature>
<dbReference type="CDD" id="cd20816">
    <property type="entry name" value="C1_GMIP-like"/>
    <property type="match status" value="1"/>
</dbReference>
<dbReference type="CDD" id="cd04408">
    <property type="entry name" value="RhoGAP_GMIP"/>
    <property type="match status" value="1"/>
</dbReference>
<feature type="region of interest" description="Disordered" evidence="8">
    <location>
        <begin position="944"/>
        <end position="966"/>
    </location>
</feature>
<evidence type="ECO:0000256" key="6">
    <source>
        <dbReference type="PROSITE-ProRule" id="PRU01077"/>
    </source>
</evidence>
<dbReference type="InterPro" id="IPR008936">
    <property type="entry name" value="Rho_GTPase_activation_prot"/>
</dbReference>
<dbReference type="Proteomes" id="UP000694426">
    <property type="component" value="Unplaced"/>
</dbReference>
<evidence type="ECO:0000313" key="13">
    <source>
        <dbReference type="Proteomes" id="UP000694426"/>
    </source>
</evidence>
<keyword evidence="4" id="KW-0862">Zinc</keyword>
<dbReference type="GO" id="GO:0005886">
    <property type="term" value="C:plasma membrane"/>
    <property type="evidence" value="ECO:0007669"/>
    <property type="project" value="Ensembl"/>
</dbReference>
<accession>A0A8B9BF74</accession>
<feature type="compositionally biased region" description="Polar residues" evidence="8">
    <location>
        <begin position="649"/>
        <end position="660"/>
    </location>
</feature>
<organism evidence="12 13">
    <name type="scientific">Anser brachyrhynchus</name>
    <name type="common">Pink-footed goose</name>
    <dbReference type="NCBI Taxonomy" id="132585"/>
    <lineage>
        <taxon>Eukaryota</taxon>
        <taxon>Metazoa</taxon>
        <taxon>Chordata</taxon>
        <taxon>Craniata</taxon>
        <taxon>Vertebrata</taxon>
        <taxon>Euteleostomi</taxon>
        <taxon>Archelosauria</taxon>
        <taxon>Archosauria</taxon>
        <taxon>Dinosauria</taxon>
        <taxon>Saurischia</taxon>
        <taxon>Theropoda</taxon>
        <taxon>Coelurosauria</taxon>
        <taxon>Aves</taxon>
        <taxon>Neognathae</taxon>
        <taxon>Galloanserae</taxon>
        <taxon>Anseriformes</taxon>
        <taxon>Anatidae</taxon>
        <taxon>Anserinae</taxon>
        <taxon>Anser</taxon>
    </lineage>
</organism>
<feature type="region of interest" description="Disordered" evidence="8">
    <location>
        <begin position="995"/>
        <end position="1056"/>
    </location>
</feature>
<sequence length="1183" mass="131302">MNGTGAWDDAGSARTVGRLPHSRLLPPGHDSKFLAAVWASVQSPVPGDQGSLRDPMAGEVSHVAKHLRDIDGRFQNLRELFRKGEVFSGPVEARLADLLQAISSFLNTYPALTGDAIQPAVATLITKIHGKSVTLENLTAAVVTAFCSVLMESFHARLSTRTWVYKARAATEAEFNCLDSQERVPENKKRYSEIFRSLDDLEISIGNATVDLFIGDADSTDDTDLPAEREIVPLSESFCKSKSSSEKQAQADMTVEEADEMLIKCEGGIDAALEYAKMWCKYVKELLNWIEKRLSYETEFAKGIVKIAESGRNAIIQQSNMPLRALYAMVLEHDIKVGNSASETVGLLQQKEFYQPLSAKKNEIEKWRKEFKDQWTKEQKRMNESLSSLRKSRLQYVQRCEELEKAKYLSAKAEDEYQSAAVVNPGSASKQLEKRRRSCEEAQAKVQETEALYKTCINDANFRRQELEKVRARIVSHIRKLIYQGDEVLTWVTLRMFKQRQAQSEHIPVGYQHLAEVCKPYKVGEKYLEFIQALQKKDIHMEVFEFEPLASGGQRSPPSSRKKMSLQYTGCSKDASTPEDTSRRQFSPNGEQSTNRSLCSDTESLGGSCESRSLDSPNSSPGNSNRKLLKAPSTGTMSSSDDFEERDSLQTFENENGSSQQQFRNILLSSAAQTHRLRKLRGPSKCRDCDTFMVNGFECEECYLACHKKCLESLLITCGHRKLPNRVPLFGIDFTQVPRDFPEEVPFIVVKCTSEIEARALGVQGIYRISGSKARVEKLCQAFENGRSLVELSEHSPHDITGVLKHFLKELSGPVLLYQLYNSLIALAKELQKPGEERTDCGGFPSDPVQSMKDLLSKLPGSNYNTLRHLIAHLYRVAEKYEENKMSPNNLGIVFGPTLIRPGSGSDVSMSCLVDSGYQAQIVEFLIQNYERVFGMDDLPPSLSLSCENPSQEASAEKDEGHQSPSTVQKITLENFSSQHGLSVDCVSDNSSSREAVSELTLEGAPSPLSTDALEMNTSTGSELEDLEDSVQEKTDSDSDTALGTQPRCHFSRQPVKYIRVQAKTKPVIPKPSSLPLRTTTLSSTVTDAGAEGSPADSSSTAKDVLGERTQSRNSSPDTSTLRGRSGSKQQLKHFEITEETARIISKLKADDTSASPEGSLESLGSAEKEVKLSPETLPEQSP</sequence>
<dbReference type="PROSITE" id="PS51741">
    <property type="entry name" value="F_BAR"/>
    <property type="match status" value="1"/>
</dbReference>
<keyword evidence="5 6" id="KW-0175">Coiled coil</keyword>
<proteinExistence type="predicted"/>
<dbReference type="PROSITE" id="PS00479">
    <property type="entry name" value="ZF_DAG_PE_1"/>
    <property type="match status" value="1"/>
</dbReference>
<keyword evidence="2" id="KW-0479">Metal-binding</keyword>
<evidence type="ECO:0000313" key="12">
    <source>
        <dbReference type="Ensembl" id="ENSABRP00000003349.1"/>
    </source>
</evidence>
<dbReference type="Gene3D" id="3.30.60.20">
    <property type="match status" value="1"/>
</dbReference>
<keyword evidence="3" id="KW-0863">Zinc-finger</keyword>
<dbReference type="InterPro" id="IPR000198">
    <property type="entry name" value="RhoGAP_dom"/>
</dbReference>
<dbReference type="SMART" id="SM00055">
    <property type="entry name" value="FCH"/>
    <property type="match status" value="1"/>
</dbReference>
<dbReference type="GO" id="GO:0005096">
    <property type="term" value="F:GTPase activator activity"/>
    <property type="evidence" value="ECO:0007669"/>
    <property type="project" value="UniProtKB-KW"/>
</dbReference>
<dbReference type="PROSITE" id="PS50081">
    <property type="entry name" value="ZF_DAG_PE_2"/>
    <property type="match status" value="1"/>
</dbReference>
<reference evidence="12" key="1">
    <citation type="submission" date="2025-08" db="UniProtKB">
        <authorList>
            <consortium name="Ensembl"/>
        </authorList>
    </citation>
    <scope>IDENTIFICATION</scope>
</reference>
<dbReference type="SMART" id="SM00109">
    <property type="entry name" value="C1"/>
    <property type="match status" value="1"/>
</dbReference>
<evidence type="ECO:0000256" key="8">
    <source>
        <dbReference type="SAM" id="MobiDB-lite"/>
    </source>
</evidence>
<dbReference type="InterPro" id="IPR002219">
    <property type="entry name" value="PKC_DAG/PE"/>
</dbReference>
<dbReference type="Gene3D" id="1.20.1270.60">
    <property type="entry name" value="Arfaptin homology (AH) domain/BAR domain"/>
    <property type="match status" value="1"/>
</dbReference>
<dbReference type="InterPro" id="IPR001060">
    <property type="entry name" value="FCH_dom"/>
</dbReference>
<evidence type="ECO:0000259" key="10">
    <source>
        <dbReference type="PROSITE" id="PS50238"/>
    </source>
</evidence>
<evidence type="ECO:0000256" key="3">
    <source>
        <dbReference type="ARBA" id="ARBA00022771"/>
    </source>
</evidence>
<keyword evidence="13" id="KW-1185">Reference proteome</keyword>
<gene>
    <name evidence="12" type="primary">GMIP</name>
</gene>
<dbReference type="InterPro" id="IPR031160">
    <property type="entry name" value="F_BAR_dom"/>
</dbReference>
<dbReference type="GO" id="GO:0007264">
    <property type="term" value="P:small GTPase-mediated signal transduction"/>
    <property type="evidence" value="ECO:0007669"/>
    <property type="project" value="Ensembl"/>
</dbReference>
<dbReference type="PANTHER" id="PTHR15228:SF16">
    <property type="entry name" value="GEM-INTERACTING PROTEIN"/>
    <property type="match status" value="1"/>
</dbReference>
<evidence type="ECO:0000256" key="4">
    <source>
        <dbReference type="ARBA" id="ARBA00022833"/>
    </source>
</evidence>
<keyword evidence="1" id="KW-0343">GTPase activation</keyword>
<feature type="compositionally biased region" description="Basic and acidic residues" evidence="8">
    <location>
        <begin position="1133"/>
        <end position="1152"/>
    </location>
</feature>
<dbReference type="AlphaFoldDB" id="A0A8B9BF74"/>
<feature type="region of interest" description="Disordered" evidence="8">
    <location>
        <begin position="549"/>
        <end position="660"/>
    </location>
</feature>
<dbReference type="InterPro" id="IPR027267">
    <property type="entry name" value="AH/BAR_dom_sf"/>
</dbReference>
<dbReference type="InterPro" id="IPR051025">
    <property type="entry name" value="RhoGAP"/>
</dbReference>
<dbReference type="SUPFAM" id="SSF103657">
    <property type="entry name" value="BAR/IMD domain-like"/>
    <property type="match status" value="1"/>
</dbReference>
<dbReference type="InterPro" id="IPR046349">
    <property type="entry name" value="C1-like_sf"/>
</dbReference>
<feature type="domain" description="Rho-GAP" evidence="10">
    <location>
        <begin position="732"/>
        <end position="934"/>
    </location>
</feature>
<dbReference type="Ensembl" id="ENSABRT00000004856.1">
    <property type="protein sequence ID" value="ENSABRP00000003349.1"/>
    <property type="gene ID" value="ENSABRG00000003158.1"/>
</dbReference>
<feature type="compositionally biased region" description="Polar residues" evidence="8">
    <location>
        <begin position="566"/>
        <end position="626"/>
    </location>
</feature>
<dbReference type="Pfam" id="PF22699">
    <property type="entry name" value="GMIP-like_FCH"/>
    <property type="match status" value="1"/>
</dbReference>
<dbReference type="GO" id="GO:0051056">
    <property type="term" value="P:regulation of small GTPase mediated signal transduction"/>
    <property type="evidence" value="ECO:0007669"/>
    <property type="project" value="UniProtKB-ARBA"/>
</dbReference>
<evidence type="ECO:0000256" key="5">
    <source>
        <dbReference type="ARBA" id="ARBA00023054"/>
    </source>
</evidence>
<reference evidence="12" key="2">
    <citation type="submission" date="2025-09" db="UniProtKB">
        <authorList>
            <consortium name="Ensembl"/>
        </authorList>
    </citation>
    <scope>IDENTIFICATION</scope>
</reference>
<dbReference type="PROSITE" id="PS50238">
    <property type="entry name" value="RHOGAP"/>
    <property type="match status" value="1"/>
</dbReference>
<name>A0A8B9BF74_9AVES</name>
<dbReference type="GO" id="GO:0008270">
    <property type="term" value="F:zinc ion binding"/>
    <property type="evidence" value="ECO:0007669"/>
    <property type="project" value="UniProtKB-KW"/>
</dbReference>
<evidence type="ECO:0000256" key="7">
    <source>
        <dbReference type="SAM" id="Coils"/>
    </source>
</evidence>
<dbReference type="SMART" id="SM00324">
    <property type="entry name" value="RhoGAP"/>
    <property type="match status" value="1"/>
</dbReference>
<dbReference type="GO" id="GO:0005654">
    <property type="term" value="C:nucleoplasm"/>
    <property type="evidence" value="ECO:0007669"/>
    <property type="project" value="Ensembl"/>
</dbReference>